<organism evidence="1 2">
    <name type="scientific">Desulfoluna limicola</name>
    <dbReference type="NCBI Taxonomy" id="2810562"/>
    <lineage>
        <taxon>Bacteria</taxon>
        <taxon>Pseudomonadati</taxon>
        <taxon>Thermodesulfobacteriota</taxon>
        <taxon>Desulfobacteria</taxon>
        <taxon>Desulfobacterales</taxon>
        <taxon>Desulfolunaceae</taxon>
        <taxon>Desulfoluna</taxon>
    </lineage>
</organism>
<proteinExistence type="predicted"/>
<evidence type="ECO:0000313" key="2">
    <source>
        <dbReference type="Proteomes" id="UP001320148"/>
    </source>
</evidence>
<evidence type="ECO:0000313" key="1">
    <source>
        <dbReference type="EMBL" id="BCS96372.1"/>
    </source>
</evidence>
<gene>
    <name evidence="1" type="ORF">DSLASN_20040</name>
</gene>
<dbReference type="Proteomes" id="UP001320148">
    <property type="component" value="Chromosome"/>
</dbReference>
<accession>A0ABM7PGB3</accession>
<name>A0ABM7PGB3_9BACT</name>
<protein>
    <submittedName>
        <fullName evidence="1">Uncharacterized protein</fullName>
    </submittedName>
</protein>
<sequence length="59" mass="6587">MRLRQQGAEPLNPRFAVARIIFPGAVRPGEVSFIGQEIRCQGPLTHRDWPPNSAGFTNK</sequence>
<keyword evidence="2" id="KW-1185">Reference proteome</keyword>
<dbReference type="EMBL" id="AP024488">
    <property type="protein sequence ID" value="BCS96372.1"/>
    <property type="molecule type" value="Genomic_DNA"/>
</dbReference>
<reference evidence="1 2" key="1">
    <citation type="submission" date="2021-02" db="EMBL/GenBank/DDBJ databases">
        <title>Complete genome of Desulfoluna sp. strain ASN36.</title>
        <authorList>
            <person name="Takahashi A."/>
            <person name="Kojima H."/>
            <person name="Fukui M."/>
        </authorList>
    </citation>
    <scope>NUCLEOTIDE SEQUENCE [LARGE SCALE GENOMIC DNA]</scope>
    <source>
        <strain evidence="1 2">ASN36</strain>
    </source>
</reference>